<gene>
    <name evidence="1" type="ORF">ACFO3S_05850</name>
</gene>
<sequence>MDMMGYTRCKIYLYASAENASIDLTIQGAPNEDGPYMLELGERASIRGATADFSFVLHDISRYLVIEVLRMTGNWTIWAVPMQA</sequence>
<dbReference type="RefSeq" id="WP_378093295.1">
    <property type="nucleotide sequence ID" value="NZ_JBHSEP010000003.1"/>
</dbReference>
<evidence type="ECO:0000313" key="2">
    <source>
        <dbReference type="Proteomes" id="UP001596028"/>
    </source>
</evidence>
<proteinExistence type="predicted"/>
<reference evidence="2" key="1">
    <citation type="journal article" date="2019" name="Int. J. Syst. Evol. Microbiol.">
        <title>The Global Catalogue of Microorganisms (GCM) 10K type strain sequencing project: providing services to taxonomists for standard genome sequencing and annotation.</title>
        <authorList>
            <consortium name="The Broad Institute Genomics Platform"/>
            <consortium name="The Broad Institute Genome Sequencing Center for Infectious Disease"/>
            <person name="Wu L."/>
            <person name="Ma J."/>
        </authorList>
    </citation>
    <scope>NUCLEOTIDE SEQUENCE [LARGE SCALE GENOMIC DNA]</scope>
    <source>
        <strain evidence="2">CCUG 49571</strain>
    </source>
</reference>
<organism evidence="1 2">
    <name type="scientific">Cohnella hongkongensis</name>
    <dbReference type="NCBI Taxonomy" id="178337"/>
    <lineage>
        <taxon>Bacteria</taxon>
        <taxon>Bacillati</taxon>
        <taxon>Bacillota</taxon>
        <taxon>Bacilli</taxon>
        <taxon>Bacillales</taxon>
        <taxon>Paenibacillaceae</taxon>
        <taxon>Cohnella</taxon>
    </lineage>
</organism>
<keyword evidence="2" id="KW-1185">Reference proteome</keyword>
<accession>A0ABV9F7L8</accession>
<dbReference type="EMBL" id="JBHSEP010000003">
    <property type="protein sequence ID" value="MFC4597756.1"/>
    <property type="molecule type" value="Genomic_DNA"/>
</dbReference>
<name>A0ABV9F7L8_9BACL</name>
<protein>
    <submittedName>
        <fullName evidence="1">Uncharacterized protein</fullName>
    </submittedName>
</protein>
<dbReference type="Proteomes" id="UP001596028">
    <property type="component" value="Unassembled WGS sequence"/>
</dbReference>
<evidence type="ECO:0000313" key="1">
    <source>
        <dbReference type="EMBL" id="MFC4597756.1"/>
    </source>
</evidence>
<comment type="caution">
    <text evidence="1">The sequence shown here is derived from an EMBL/GenBank/DDBJ whole genome shotgun (WGS) entry which is preliminary data.</text>
</comment>